<evidence type="ECO:0000256" key="2">
    <source>
        <dbReference type="ARBA" id="ARBA00022679"/>
    </source>
</evidence>
<dbReference type="GO" id="GO:0080043">
    <property type="term" value="F:quercetin 3-O-glucosyltransferase activity"/>
    <property type="evidence" value="ECO:0007669"/>
    <property type="project" value="TreeGrafter"/>
</dbReference>
<dbReference type="AlphaFoldDB" id="A0AAE1SCM3"/>
<name>A0AAE1SCM3_9SOLA</name>
<keyword evidence="2 3" id="KW-0808">Transferase</keyword>
<dbReference type="PANTHER" id="PTHR11926:SF1427">
    <property type="entry name" value="GLYCOSYLTRANSFERASE"/>
    <property type="match status" value="1"/>
</dbReference>
<reference evidence="5" key="1">
    <citation type="submission" date="2023-12" db="EMBL/GenBank/DDBJ databases">
        <title>Genome assembly of Anisodus tanguticus.</title>
        <authorList>
            <person name="Wang Y.-J."/>
        </authorList>
    </citation>
    <scope>NUCLEOTIDE SEQUENCE</scope>
    <source>
        <strain evidence="5">KB-2021</strain>
        <tissue evidence="5">Leaf</tissue>
    </source>
</reference>
<dbReference type="EMBL" id="JAVYJV010000007">
    <property type="protein sequence ID" value="KAK4367182.1"/>
    <property type="molecule type" value="Genomic_DNA"/>
</dbReference>
<evidence type="ECO:0000313" key="6">
    <source>
        <dbReference type="Proteomes" id="UP001291623"/>
    </source>
</evidence>
<gene>
    <name evidence="5" type="ORF">RND71_015062</name>
</gene>
<comment type="caution">
    <text evidence="5">The sequence shown here is derived from an EMBL/GenBank/DDBJ whole genome shotgun (WGS) entry which is preliminary data.</text>
</comment>
<dbReference type="PROSITE" id="PS00375">
    <property type="entry name" value="UDPGT"/>
    <property type="match status" value="1"/>
</dbReference>
<organism evidence="5 6">
    <name type="scientific">Anisodus tanguticus</name>
    <dbReference type="NCBI Taxonomy" id="243964"/>
    <lineage>
        <taxon>Eukaryota</taxon>
        <taxon>Viridiplantae</taxon>
        <taxon>Streptophyta</taxon>
        <taxon>Embryophyta</taxon>
        <taxon>Tracheophyta</taxon>
        <taxon>Spermatophyta</taxon>
        <taxon>Magnoliopsida</taxon>
        <taxon>eudicotyledons</taxon>
        <taxon>Gunneridae</taxon>
        <taxon>Pentapetalae</taxon>
        <taxon>asterids</taxon>
        <taxon>lamiids</taxon>
        <taxon>Solanales</taxon>
        <taxon>Solanaceae</taxon>
        <taxon>Solanoideae</taxon>
        <taxon>Hyoscyameae</taxon>
        <taxon>Anisodus</taxon>
    </lineage>
</organism>
<dbReference type="Proteomes" id="UP001291623">
    <property type="component" value="Unassembled WGS sequence"/>
</dbReference>
<sequence>MDHQQEEAGIPHVLTFPLPIQGPINSMLQLAELFCLAGLKVTFLNTIHNQERLLRCTNVQSRFEQYHGFFWFVTIPDGLPEEHPRSIEQFGDIITSVQTVAEPFLREILLSEPVVTCIIPDALSYYAVDIGNEMGVPVIPFDTISPSCLWVYLCLPKLIEAQELPFKGDDLDALVRHIPTMEGLLRRRDLPHFCLTDYKTDPSSLAALKEIERIPQAYGLMLNTFEDLDGHFLSCIRSYSAKTYAIGPVHLHLKTRLAEKQTPSLLSSNSLWEEDQSSIRWLDAQPVGSVIYVSFGSLIVASREEILEFWHGLLNSEVKYLWVLRPNILREGETDYKFMKELAEGCQKNGYIVSWAPQKKILAHPAIGGFLTHSGWNSTIESIVEGKPMICWPHNVDQRVNSRLVNKLWKIGLDMKGTCDRSTIERMIKDLMGTKRDEFKKSTDNLSKLAKLSVGEGGSSTYDLESLIKDIKGFTLLKRM</sequence>
<dbReference type="FunFam" id="3.40.50.2000:FF:000040">
    <property type="entry name" value="UDP-glycosyltransferase 76C1"/>
    <property type="match status" value="1"/>
</dbReference>
<comment type="similarity">
    <text evidence="1 3">Belongs to the UDP-glycosyltransferase family.</text>
</comment>
<dbReference type="EC" id="2.4.1.-" evidence="4"/>
<dbReference type="InterPro" id="IPR002213">
    <property type="entry name" value="UDP_glucos_trans"/>
</dbReference>
<keyword evidence="3" id="KW-0328">Glycosyltransferase</keyword>
<dbReference type="CDD" id="cd03784">
    <property type="entry name" value="GT1_Gtf-like"/>
    <property type="match status" value="1"/>
</dbReference>
<evidence type="ECO:0000256" key="4">
    <source>
        <dbReference type="RuleBase" id="RU362057"/>
    </source>
</evidence>
<accession>A0AAE1SCM3</accession>
<proteinExistence type="inferred from homology"/>
<keyword evidence="6" id="KW-1185">Reference proteome</keyword>
<dbReference type="Pfam" id="PF00201">
    <property type="entry name" value="UDPGT"/>
    <property type="match status" value="1"/>
</dbReference>
<dbReference type="PANTHER" id="PTHR11926">
    <property type="entry name" value="GLUCOSYL/GLUCURONOSYL TRANSFERASES"/>
    <property type="match status" value="1"/>
</dbReference>
<dbReference type="SUPFAM" id="SSF53756">
    <property type="entry name" value="UDP-Glycosyltransferase/glycogen phosphorylase"/>
    <property type="match status" value="1"/>
</dbReference>
<protein>
    <recommendedName>
        <fullName evidence="4">Glycosyltransferase</fullName>
        <ecNumber evidence="4">2.4.1.-</ecNumber>
    </recommendedName>
</protein>
<dbReference type="Gene3D" id="3.40.50.2000">
    <property type="entry name" value="Glycogen Phosphorylase B"/>
    <property type="match status" value="2"/>
</dbReference>
<evidence type="ECO:0000256" key="1">
    <source>
        <dbReference type="ARBA" id="ARBA00009995"/>
    </source>
</evidence>
<dbReference type="InterPro" id="IPR035595">
    <property type="entry name" value="UDP_glycos_trans_CS"/>
</dbReference>
<evidence type="ECO:0000313" key="5">
    <source>
        <dbReference type="EMBL" id="KAK4367182.1"/>
    </source>
</evidence>
<dbReference type="GO" id="GO:0080044">
    <property type="term" value="F:quercetin 7-O-glucosyltransferase activity"/>
    <property type="evidence" value="ECO:0007669"/>
    <property type="project" value="TreeGrafter"/>
</dbReference>
<evidence type="ECO:0000256" key="3">
    <source>
        <dbReference type="RuleBase" id="RU003718"/>
    </source>
</evidence>